<name>A0A5P1EGE1_ASPOF</name>
<feature type="region of interest" description="Disordered" evidence="1">
    <location>
        <begin position="696"/>
        <end position="744"/>
    </location>
</feature>
<dbReference type="Gramene" id="ONK64904">
    <property type="protein sequence ID" value="ONK64904"/>
    <property type="gene ID" value="A4U43_C07F31320"/>
</dbReference>
<sequence>MATRSPSPNLSRPRTPEISNNLRKSKEIPQRNSLSKPSTPNSSPRASFEQKENVKSRSSAISSSKVSKNFMAPTISASSKAIVPPSPRKRILQERNEVINSVSDSVEFSMKEVGIGVEFEDIVSKSEMGFGSQEVLSVGQLKKGESRIKNHQNPSPLQAIAPLDADPSLPPYDPKTNYLSPRPQFLHYRPNPRIEQYLNREGEFLDVNNGRRLEDSFSLESSEDDDVTVLTEEKEKDSEEKVEEVESVNETAVSEPGKKVGPFKRWSFKRYKLVLFLLVLAMACSYAPLPDSPIISSSISLRKIHSLSFQTFEGLQLNDYLAVDNGHFNGLVSRFKHSSTDSIAYFSSMNLPTNDDVSLHHLANMSSLAVDETEGLDLSCKPKSEIEQPIKENLVEVSYDGNEPEVSAFVKEEENDDDDGAKYNAGEVEAKDLDENTEAVSDEGKENEIGVSEDIMDADIVVYTKEDADNAEIVVSEDVKESELDAQRIEMGEVLEDIIDADIVAYTKEDADSAEIVVSEDVKESELDAQRIEMGEVLKDVIDADAVAYIQEDADNIEIVVPEDVKESELDAQGIEMGKVFEDVIDADTLNYGMEKEITEIIENTEIVSESEIIGDEQNGNDVNAVGQTKSASSLNNNVASNVDYQISHGLELLKSTNYATMFGLALALSAVPATLAALYMKQKQVPVVVKERRATKKVGSVSGSSEPCPRSEMSTSWNNISKRDEEENLSSKSRLRRDSTASSSISYGSFTTYEKLSAKKGCPDEEVVTPVRRSSRIRNLVISP</sequence>
<keyword evidence="2" id="KW-0472">Membrane</keyword>
<organism evidence="3 4">
    <name type="scientific">Asparagus officinalis</name>
    <name type="common">Garden asparagus</name>
    <dbReference type="NCBI Taxonomy" id="4686"/>
    <lineage>
        <taxon>Eukaryota</taxon>
        <taxon>Viridiplantae</taxon>
        <taxon>Streptophyta</taxon>
        <taxon>Embryophyta</taxon>
        <taxon>Tracheophyta</taxon>
        <taxon>Spermatophyta</taxon>
        <taxon>Magnoliopsida</taxon>
        <taxon>Liliopsida</taxon>
        <taxon>Asparagales</taxon>
        <taxon>Asparagaceae</taxon>
        <taxon>Asparagoideae</taxon>
        <taxon>Asparagus</taxon>
    </lineage>
</organism>
<evidence type="ECO:0000256" key="1">
    <source>
        <dbReference type="SAM" id="MobiDB-lite"/>
    </source>
</evidence>
<feature type="compositionally biased region" description="Polar residues" evidence="1">
    <location>
        <begin position="30"/>
        <end position="45"/>
    </location>
</feature>
<dbReference type="PANTHER" id="PTHR34775">
    <property type="entry name" value="TRANSMEMBRANE PROTEIN"/>
    <property type="match status" value="1"/>
</dbReference>
<evidence type="ECO:0000256" key="2">
    <source>
        <dbReference type="SAM" id="Phobius"/>
    </source>
</evidence>
<accession>A0A5P1EGE1</accession>
<dbReference type="PANTHER" id="PTHR34775:SF4">
    <property type="entry name" value="TRANSMEMBRANE PROTEIN"/>
    <property type="match status" value="1"/>
</dbReference>
<keyword evidence="4" id="KW-1185">Reference proteome</keyword>
<feature type="compositionally biased region" description="Polar residues" evidence="1">
    <location>
        <begin position="1"/>
        <end position="22"/>
    </location>
</feature>
<feature type="region of interest" description="Disordered" evidence="1">
    <location>
        <begin position="1"/>
        <end position="90"/>
    </location>
</feature>
<feature type="transmembrane region" description="Helical" evidence="2">
    <location>
        <begin position="659"/>
        <end position="681"/>
    </location>
</feature>
<feature type="region of interest" description="Disordered" evidence="1">
    <location>
        <begin position="216"/>
        <end position="240"/>
    </location>
</feature>
<protein>
    <submittedName>
        <fullName evidence="3">Uncharacterized protein</fullName>
    </submittedName>
</protein>
<proteinExistence type="predicted"/>
<keyword evidence="2" id="KW-1133">Transmembrane helix</keyword>
<feature type="compositionally biased region" description="Low complexity" evidence="1">
    <location>
        <begin position="56"/>
        <end position="68"/>
    </location>
</feature>
<dbReference type="EMBL" id="CM007387">
    <property type="protein sequence ID" value="ONK64904.1"/>
    <property type="molecule type" value="Genomic_DNA"/>
</dbReference>
<evidence type="ECO:0000313" key="3">
    <source>
        <dbReference type="EMBL" id="ONK64904.1"/>
    </source>
</evidence>
<dbReference type="Proteomes" id="UP000243459">
    <property type="component" value="Chromosome 7"/>
</dbReference>
<gene>
    <name evidence="3" type="ORF">A4U43_C07F31320</name>
</gene>
<evidence type="ECO:0000313" key="4">
    <source>
        <dbReference type="Proteomes" id="UP000243459"/>
    </source>
</evidence>
<dbReference type="AlphaFoldDB" id="A0A5P1EGE1"/>
<keyword evidence="2" id="KW-0812">Transmembrane</keyword>
<dbReference type="OMA" id="FFGPHFA"/>
<reference evidence="4" key="1">
    <citation type="journal article" date="2017" name="Nat. Commun.">
        <title>The asparagus genome sheds light on the origin and evolution of a young Y chromosome.</title>
        <authorList>
            <person name="Harkess A."/>
            <person name="Zhou J."/>
            <person name="Xu C."/>
            <person name="Bowers J.E."/>
            <person name="Van der Hulst R."/>
            <person name="Ayyampalayam S."/>
            <person name="Mercati F."/>
            <person name="Riccardi P."/>
            <person name="McKain M.R."/>
            <person name="Kakrana A."/>
            <person name="Tang H."/>
            <person name="Ray J."/>
            <person name="Groenendijk J."/>
            <person name="Arikit S."/>
            <person name="Mathioni S.M."/>
            <person name="Nakano M."/>
            <person name="Shan H."/>
            <person name="Telgmann-Rauber A."/>
            <person name="Kanno A."/>
            <person name="Yue Z."/>
            <person name="Chen H."/>
            <person name="Li W."/>
            <person name="Chen Y."/>
            <person name="Xu X."/>
            <person name="Zhang Y."/>
            <person name="Luo S."/>
            <person name="Chen H."/>
            <person name="Gao J."/>
            <person name="Mao Z."/>
            <person name="Pires J.C."/>
            <person name="Luo M."/>
            <person name="Kudrna D."/>
            <person name="Wing R.A."/>
            <person name="Meyers B.C."/>
            <person name="Yi K."/>
            <person name="Kong H."/>
            <person name="Lavrijsen P."/>
            <person name="Sunseri F."/>
            <person name="Falavigna A."/>
            <person name="Ye Y."/>
            <person name="Leebens-Mack J.H."/>
            <person name="Chen G."/>
        </authorList>
    </citation>
    <scope>NUCLEOTIDE SEQUENCE [LARGE SCALE GENOMIC DNA]</scope>
    <source>
        <strain evidence="4">cv. DH0086</strain>
    </source>
</reference>